<dbReference type="EMBL" id="NHYE01000997">
    <property type="protein sequence ID" value="PPR00618.1"/>
    <property type="molecule type" value="Genomic_DNA"/>
</dbReference>
<organism evidence="1 2">
    <name type="scientific">Gymnopilus dilepis</name>
    <dbReference type="NCBI Taxonomy" id="231916"/>
    <lineage>
        <taxon>Eukaryota</taxon>
        <taxon>Fungi</taxon>
        <taxon>Dikarya</taxon>
        <taxon>Basidiomycota</taxon>
        <taxon>Agaricomycotina</taxon>
        <taxon>Agaricomycetes</taxon>
        <taxon>Agaricomycetidae</taxon>
        <taxon>Agaricales</taxon>
        <taxon>Agaricineae</taxon>
        <taxon>Hymenogastraceae</taxon>
        <taxon>Gymnopilus</taxon>
    </lineage>
</organism>
<dbReference type="Proteomes" id="UP000284706">
    <property type="component" value="Unassembled WGS sequence"/>
</dbReference>
<protein>
    <recommendedName>
        <fullName evidence="3">F-box domain-containing protein</fullName>
    </recommendedName>
</protein>
<accession>A0A409YC82</accession>
<dbReference type="AlphaFoldDB" id="A0A409YC82"/>
<keyword evidence="2" id="KW-1185">Reference proteome</keyword>
<sequence length="356" mass="40788">MDRRFSSFEIFVLRLSPSLIKHLMDHMDARSLIMLSKTSRTLGGAYVCYAAAVWNPLVMYKRWFRHGWSFRRLLRRCGAMLSGSVVFDFFDRAQRRNNTMHIFLRAAGADEVCGWLAGEGYETVLGDYDPNDPLWHGRHCTEAVRPRGEEDGPILAAYTFRKEGVSATGFRDLFSVKVIVIDIDPIQHLLFDFHASKQLAVKLQRRLLMRHSEAGEMNFLTADGAVSVFPYDTFVERVSYVSRNGVHDSEVPQSWLAKYSARGITIISGGVTGMRPSFKTGSRTVLDKFSWHISFKDKYFPAFLDSYYGKAVVDLPFEVLYLSGLRSDSLFDLKIAEPYIWRALLTDMEEEDVDMY</sequence>
<reference evidence="1 2" key="1">
    <citation type="journal article" date="2018" name="Evol. Lett.">
        <title>Horizontal gene cluster transfer increased hallucinogenic mushroom diversity.</title>
        <authorList>
            <person name="Reynolds H.T."/>
            <person name="Vijayakumar V."/>
            <person name="Gluck-Thaler E."/>
            <person name="Korotkin H.B."/>
            <person name="Matheny P.B."/>
            <person name="Slot J.C."/>
        </authorList>
    </citation>
    <scope>NUCLEOTIDE SEQUENCE [LARGE SCALE GENOMIC DNA]</scope>
    <source>
        <strain evidence="1 2">SRW20</strain>
    </source>
</reference>
<dbReference type="InParanoid" id="A0A409YC82"/>
<name>A0A409YC82_9AGAR</name>
<evidence type="ECO:0000313" key="1">
    <source>
        <dbReference type="EMBL" id="PPR00618.1"/>
    </source>
</evidence>
<evidence type="ECO:0000313" key="2">
    <source>
        <dbReference type="Proteomes" id="UP000284706"/>
    </source>
</evidence>
<gene>
    <name evidence="1" type="ORF">CVT26_012202</name>
</gene>
<dbReference type="OrthoDB" id="3041043at2759"/>
<evidence type="ECO:0008006" key="3">
    <source>
        <dbReference type="Google" id="ProtNLM"/>
    </source>
</evidence>
<proteinExistence type="predicted"/>
<comment type="caution">
    <text evidence="1">The sequence shown here is derived from an EMBL/GenBank/DDBJ whole genome shotgun (WGS) entry which is preliminary data.</text>
</comment>